<dbReference type="RefSeq" id="XP_056699678.1">
    <property type="nucleotide sequence ID" value="XM_056843700.1"/>
</dbReference>
<dbReference type="PANTHER" id="PTHR34835:SF34">
    <property type="entry name" value="OS08G0555500 PROTEIN"/>
    <property type="match status" value="1"/>
</dbReference>
<reference evidence="3" key="2">
    <citation type="submission" date="2025-08" db="UniProtKB">
        <authorList>
            <consortium name="RefSeq"/>
        </authorList>
    </citation>
    <scope>IDENTIFICATION</scope>
    <source>
        <tissue evidence="3">Leaf</tissue>
    </source>
</reference>
<feature type="region of interest" description="Disordered" evidence="1">
    <location>
        <begin position="333"/>
        <end position="362"/>
    </location>
</feature>
<evidence type="ECO:0000313" key="3">
    <source>
        <dbReference type="RefSeq" id="XP_056699678.1"/>
    </source>
</evidence>
<name>A0ABM3RVQ1_SPIOL</name>
<dbReference type="Proteomes" id="UP000813463">
    <property type="component" value="Chromosome 4"/>
</dbReference>
<organism evidence="2 3">
    <name type="scientific">Spinacia oleracea</name>
    <name type="common">Spinach</name>
    <dbReference type="NCBI Taxonomy" id="3562"/>
    <lineage>
        <taxon>Eukaryota</taxon>
        <taxon>Viridiplantae</taxon>
        <taxon>Streptophyta</taxon>
        <taxon>Embryophyta</taxon>
        <taxon>Tracheophyta</taxon>
        <taxon>Spermatophyta</taxon>
        <taxon>Magnoliopsida</taxon>
        <taxon>eudicotyledons</taxon>
        <taxon>Gunneridae</taxon>
        <taxon>Pentapetalae</taxon>
        <taxon>Caryophyllales</taxon>
        <taxon>Chenopodiaceae</taxon>
        <taxon>Chenopodioideae</taxon>
        <taxon>Anserineae</taxon>
        <taxon>Spinacia</taxon>
    </lineage>
</organism>
<gene>
    <name evidence="3" type="primary">LOC110802417</name>
</gene>
<evidence type="ECO:0000256" key="1">
    <source>
        <dbReference type="SAM" id="MobiDB-lite"/>
    </source>
</evidence>
<reference evidence="2" key="1">
    <citation type="journal article" date="2021" name="Nat. Commun.">
        <title>Genomic analyses provide insights into spinach domestication and the genetic basis of agronomic traits.</title>
        <authorList>
            <person name="Cai X."/>
            <person name="Sun X."/>
            <person name="Xu C."/>
            <person name="Sun H."/>
            <person name="Wang X."/>
            <person name="Ge C."/>
            <person name="Zhang Z."/>
            <person name="Wang Q."/>
            <person name="Fei Z."/>
            <person name="Jiao C."/>
            <person name="Wang Q."/>
        </authorList>
    </citation>
    <scope>NUCLEOTIDE SEQUENCE [LARGE SCALE GENOMIC DNA]</scope>
    <source>
        <strain evidence="2">cv. Varoflay</strain>
    </source>
</reference>
<evidence type="ECO:0000313" key="2">
    <source>
        <dbReference type="Proteomes" id="UP000813463"/>
    </source>
</evidence>
<accession>A0ABM3RVQ1</accession>
<keyword evidence="2" id="KW-1185">Reference proteome</keyword>
<proteinExistence type="predicted"/>
<dbReference type="GeneID" id="110802417"/>
<sequence>MMKAANTVIQKRSEEMNKKPPNQNCAVEALRRILGGFDDRKRNLVNEMGFAGLFSMIDKRLPANLTYWLCTRVDVALKSFMSPDGVQFPLNPIQVHWVLGIPMGPRPVPTTTVDENLEKDIINKYRTVHKKGGGITKKTLMEYVEGPCEDDNEFKRLFLLLALDSVLTPTTCHRLSMKFFHCVVVAHEASEYDWCSLVLDQLLHAVGSFSTRFYADGYAKGCGGCLIFLAIFYLDRLRRTPVDWGVFPRMRVWTIEEMNKAQNLDRLPSRDYGCVGCVDVAYGHTHPMMKDIMPGKRITSTEVDKLMNAVKAALDTNDVDEYDVSVLINVTGKNKRRRGGSSKSIPQKVKGKSKAQAEPDIPSERISVIEKSISMNQYTRKNRRTKNSEDALHLDEPLHLEESAQIGTNKSGVALNKTEPNQSDDALHLDPGKQHYMVHYQHQHQHQYYQYSTVHFQHYLVC</sequence>
<protein>
    <submittedName>
        <fullName evidence="3">Uncharacterized protein isoform X5</fullName>
    </submittedName>
</protein>
<dbReference type="PANTHER" id="PTHR34835">
    <property type="entry name" value="OS07G0283600 PROTEIN-RELATED"/>
    <property type="match status" value="1"/>
</dbReference>